<organism evidence="1 2">
    <name type="scientific">Hasllibacter halocynthiae</name>
    <dbReference type="NCBI Taxonomy" id="595589"/>
    <lineage>
        <taxon>Bacteria</taxon>
        <taxon>Pseudomonadati</taxon>
        <taxon>Pseudomonadota</taxon>
        <taxon>Alphaproteobacteria</taxon>
        <taxon>Rhodobacterales</taxon>
        <taxon>Roseobacteraceae</taxon>
        <taxon>Hasllibacter</taxon>
    </lineage>
</organism>
<dbReference type="EMBL" id="PVTT01000002">
    <property type="protein sequence ID" value="PRY92593.1"/>
    <property type="molecule type" value="Genomic_DNA"/>
</dbReference>
<name>A0A2T0X0W2_9RHOB</name>
<evidence type="ECO:0000313" key="1">
    <source>
        <dbReference type="EMBL" id="PRY92593.1"/>
    </source>
</evidence>
<comment type="caution">
    <text evidence="1">The sequence shown here is derived from an EMBL/GenBank/DDBJ whole genome shotgun (WGS) entry which is preliminary data.</text>
</comment>
<dbReference type="AlphaFoldDB" id="A0A2T0X0W2"/>
<dbReference type="Proteomes" id="UP000238801">
    <property type="component" value="Unassembled WGS sequence"/>
</dbReference>
<protein>
    <submittedName>
        <fullName evidence="1">Uncharacterized protein</fullName>
    </submittedName>
</protein>
<keyword evidence="2" id="KW-1185">Reference proteome</keyword>
<gene>
    <name evidence="1" type="ORF">BCF33_1443</name>
</gene>
<sequence>MSGIDMDRVRPLYDQRTAEEHFDLVKRTIRVVELVDEAGRPDANLQAGLLPHLANEIVGQGLVHLRAAARRAEEIVTSWPRVDDEEATTVHEHGAHCETDRHMRRGRDFRRGVNLMSAVLRPMFG</sequence>
<reference evidence="1 2" key="1">
    <citation type="submission" date="2018-03" db="EMBL/GenBank/DDBJ databases">
        <title>Genomic Encyclopedia of Archaeal and Bacterial Type Strains, Phase II (KMG-II): from individual species to whole genera.</title>
        <authorList>
            <person name="Goeker M."/>
        </authorList>
    </citation>
    <scope>NUCLEOTIDE SEQUENCE [LARGE SCALE GENOMIC DNA]</scope>
    <source>
        <strain evidence="1 2">DSM 29318</strain>
    </source>
</reference>
<evidence type="ECO:0000313" key="2">
    <source>
        <dbReference type="Proteomes" id="UP000238801"/>
    </source>
</evidence>
<proteinExistence type="predicted"/>
<accession>A0A2T0X0W2</accession>